<dbReference type="Proteomes" id="UP001175261">
    <property type="component" value="Unassembled WGS sequence"/>
</dbReference>
<proteinExistence type="predicted"/>
<sequence length="354" mass="38816">MDEHDELHSIDVLQIHAGDGDGAELICDFNSQRVAVSVFPGSSPGDIKQSSLQDHLIHLLGRAASGDVDSSEYEQLLDETVRMILDAGRITFKAHATQQGGLTSSPQDLHSVLYPATLYCQFRDDSGKAIIVPIAPEDGYTIPPSEDGCDSAEEDDLSIDKVLPCYFTKSILPKEMFVHGLGHAVCRALVDGTDMFCKALGNTRVLGGTSVGRELACLQELQKLPQAGHDASIRIPRLLGYIRHSDTGRVVGFLRQWIPGTCLTDVEVGMVPVQTRQKWMRQIRDSVYTLHADGRTWGDGKASSHVIIDSRDDAWLIGFGAGWIDGWVGEDIADAMERDEHAISEMKEFLELDS</sequence>
<accession>A0AA39GDF2</accession>
<gene>
    <name evidence="1" type="ORF">NLU13_8729</name>
</gene>
<keyword evidence="2" id="KW-1185">Reference proteome</keyword>
<protein>
    <submittedName>
        <fullName evidence="1">Uncharacterized protein</fullName>
    </submittedName>
</protein>
<comment type="caution">
    <text evidence="1">The sequence shown here is derived from an EMBL/GenBank/DDBJ whole genome shotgun (WGS) entry which is preliminary data.</text>
</comment>
<organism evidence="1 2">
    <name type="scientific">Sarocladium strictum</name>
    <name type="common">Black bundle disease fungus</name>
    <name type="synonym">Acremonium strictum</name>
    <dbReference type="NCBI Taxonomy" id="5046"/>
    <lineage>
        <taxon>Eukaryota</taxon>
        <taxon>Fungi</taxon>
        <taxon>Dikarya</taxon>
        <taxon>Ascomycota</taxon>
        <taxon>Pezizomycotina</taxon>
        <taxon>Sordariomycetes</taxon>
        <taxon>Hypocreomycetidae</taxon>
        <taxon>Hypocreales</taxon>
        <taxon>Sarocladiaceae</taxon>
        <taxon>Sarocladium</taxon>
    </lineage>
</organism>
<dbReference type="SUPFAM" id="SSF56112">
    <property type="entry name" value="Protein kinase-like (PK-like)"/>
    <property type="match status" value="1"/>
</dbReference>
<evidence type="ECO:0000313" key="1">
    <source>
        <dbReference type="EMBL" id="KAK0384643.1"/>
    </source>
</evidence>
<dbReference type="InterPro" id="IPR011009">
    <property type="entry name" value="Kinase-like_dom_sf"/>
</dbReference>
<reference evidence="1" key="1">
    <citation type="submission" date="2022-10" db="EMBL/GenBank/DDBJ databases">
        <title>Determination and structural analysis of whole genome sequence of Sarocladium strictum F4-1.</title>
        <authorList>
            <person name="Hu L."/>
            <person name="Jiang Y."/>
        </authorList>
    </citation>
    <scope>NUCLEOTIDE SEQUENCE</scope>
    <source>
        <strain evidence="1">F4-1</strain>
    </source>
</reference>
<dbReference type="AlphaFoldDB" id="A0AA39GDF2"/>
<name>A0AA39GDF2_SARSR</name>
<evidence type="ECO:0000313" key="2">
    <source>
        <dbReference type="Proteomes" id="UP001175261"/>
    </source>
</evidence>
<dbReference type="EMBL" id="JAPDFR010000008">
    <property type="protein sequence ID" value="KAK0384643.1"/>
    <property type="molecule type" value="Genomic_DNA"/>
</dbReference>